<keyword evidence="3" id="KW-1185">Reference proteome</keyword>
<feature type="region of interest" description="Disordered" evidence="1">
    <location>
        <begin position="337"/>
        <end position="387"/>
    </location>
</feature>
<evidence type="ECO:0000313" key="2">
    <source>
        <dbReference type="EMBL" id="CAI9723547.1"/>
    </source>
</evidence>
<reference evidence="2" key="1">
    <citation type="submission" date="2023-08" db="EMBL/GenBank/DDBJ databases">
        <authorList>
            <person name="Alioto T."/>
            <person name="Alioto T."/>
            <person name="Gomez Garrido J."/>
        </authorList>
    </citation>
    <scope>NUCLEOTIDE SEQUENCE</scope>
</reference>
<gene>
    <name evidence="2" type="ORF">OCTVUL_1B023373</name>
</gene>
<dbReference type="PANTHER" id="PTHR14726:SF1">
    <property type="entry name" value="JHY PROTEIN HOMOLOG"/>
    <property type="match status" value="1"/>
</dbReference>
<dbReference type="PANTHER" id="PTHR14726">
    <property type="entry name" value="JHY PROTEIN HOMOLOG"/>
    <property type="match status" value="1"/>
</dbReference>
<name>A0AA36F3W3_OCTVU</name>
<feature type="compositionally biased region" description="Polar residues" evidence="1">
    <location>
        <begin position="91"/>
        <end position="106"/>
    </location>
</feature>
<dbReference type="Pfam" id="PF15261">
    <property type="entry name" value="JHY"/>
    <property type="match status" value="1"/>
</dbReference>
<protein>
    <recommendedName>
        <fullName evidence="4">Jhy protein homolog</fullName>
    </recommendedName>
</protein>
<evidence type="ECO:0008006" key="4">
    <source>
        <dbReference type="Google" id="ProtNLM"/>
    </source>
</evidence>
<feature type="compositionally biased region" description="Polar residues" evidence="1">
    <location>
        <begin position="269"/>
        <end position="291"/>
    </location>
</feature>
<feature type="region of interest" description="Disordered" evidence="1">
    <location>
        <begin position="611"/>
        <end position="745"/>
    </location>
</feature>
<feature type="compositionally biased region" description="Acidic residues" evidence="1">
    <location>
        <begin position="23"/>
        <end position="36"/>
    </location>
</feature>
<feature type="region of interest" description="Disordered" evidence="1">
    <location>
        <begin position="150"/>
        <end position="210"/>
    </location>
</feature>
<dbReference type="Proteomes" id="UP001162480">
    <property type="component" value="Chromosome 5"/>
</dbReference>
<evidence type="ECO:0000313" key="3">
    <source>
        <dbReference type="Proteomes" id="UP001162480"/>
    </source>
</evidence>
<feature type="compositionally biased region" description="Basic and acidic residues" evidence="1">
    <location>
        <begin position="661"/>
        <end position="670"/>
    </location>
</feature>
<feature type="compositionally biased region" description="Basic and acidic residues" evidence="1">
    <location>
        <begin position="48"/>
        <end position="90"/>
    </location>
</feature>
<feature type="region of interest" description="Disordered" evidence="1">
    <location>
        <begin position="263"/>
        <end position="299"/>
    </location>
</feature>
<feature type="compositionally biased region" description="Basic and acidic residues" evidence="1">
    <location>
        <begin position="617"/>
        <end position="641"/>
    </location>
</feature>
<dbReference type="InterPro" id="IPR027968">
    <property type="entry name" value="JHY"/>
</dbReference>
<evidence type="ECO:0000256" key="1">
    <source>
        <dbReference type="SAM" id="MobiDB-lite"/>
    </source>
</evidence>
<feature type="compositionally biased region" description="Polar residues" evidence="1">
    <location>
        <begin position="9"/>
        <end position="19"/>
    </location>
</feature>
<accession>A0AA36F3W3</accession>
<feature type="region of interest" description="Disordered" evidence="1">
    <location>
        <begin position="1"/>
        <end position="106"/>
    </location>
</feature>
<dbReference type="EMBL" id="OX597818">
    <property type="protein sequence ID" value="CAI9723547.1"/>
    <property type="molecule type" value="Genomic_DNA"/>
</dbReference>
<organism evidence="2 3">
    <name type="scientific">Octopus vulgaris</name>
    <name type="common">Common octopus</name>
    <dbReference type="NCBI Taxonomy" id="6645"/>
    <lineage>
        <taxon>Eukaryota</taxon>
        <taxon>Metazoa</taxon>
        <taxon>Spiralia</taxon>
        <taxon>Lophotrochozoa</taxon>
        <taxon>Mollusca</taxon>
        <taxon>Cephalopoda</taxon>
        <taxon>Coleoidea</taxon>
        <taxon>Octopodiformes</taxon>
        <taxon>Octopoda</taxon>
        <taxon>Incirrata</taxon>
        <taxon>Octopodidae</taxon>
        <taxon>Octopus</taxon>
    </lineage>
</organism>
<dbReference type="AlphaFoldDB" id="A0AA36F3W3"/>
<proteinExistence type="predicted"/>
<feature type="compositionally biased region" description="Basic and acidic residues" evidence="1">
    <location>
        <begin position="716"/>
        <end position="738"/>
    </location>
</feature>
<dbReference type="GO" id="GO:0035082">
    <property type="term" value="P:axoneme assembly"/>
    <property type="evidence" value="ECO:0007669"/>
    <property type="project" value="TreeGrafter"/>
</dbReference>
<sequence length="745" mass="86418">MAEPESFRLNLSDSNKFLGNNNDDNDDDDDDDDDDDIRSVCSQLNDDQDTHRTLDDSITHSQRKPDLSSGDYERKIEGNLLEAHSDRSENSKSLYSRKSSNKNMATVQRGLEKIPNMYNIHREEMVELVQEQVYQRELQQRISHNENVDARFSFQNHPMKDTNDDECDDRSENRNGSYEDLYDSLEANGQYKEEEEEEEGNNEIKTSQSKFDDRLDQFYLKSPQKENRVLGPIKGDHEISVQKWSEEQLFNEFKKIADGYDENSVGMHHQQSPRPSLETSNNYWQLNSNNKSTKHRTYSGKENIDYLPLVRKPNGPSKPSMNYVEFNKFNYDKPIKNQSYKDLHSQRKYSSKPESFHRNSSSGRSEPALSHQEITRPLLQKKPASAEDLWRKRSTQLVHELERKLPPVGKLQKFPSDSKVNYQTTKPYHLQPLKPIPPPASQSPRDIYGGNAPLYQTKVIDLDPISKDFLTDDGQRISVDINLKLLSPPASTRYHHADGMQTFGFPPPDSNYKVFPKMADYQNMDEVANYEKFFRSSELLKRKDIDTGEGNSGNFLNNSLHGSDERLLKTEDDTSYASRYQKMRNADFKYKVYTVDDYRKMQKEVKLGRLGPDLDSENLKEKLEKRQRQAEYARRVHEENKTSLSSKPLAPPPCPPQSFTKEQENRRKMAIEYSKTVPKPAVKPVPLKEEKQRPVQKTSPLKDDAPVSKPSSILFKTDEIEKLREQHEQDKKAAEAIRQRLNVKS</sequence>
<feature type="compositionally biased region" description="Low complexity" evidence="1">
    <location>
        <begin position="675"/>
        <end position="685"/>
    </location>
</feature>